<evidence type="ECO:0000313" key="9">
    <source>
        <dbReference type="Proteomes" id="UP001620626"/>
    </source>
</evidence>
<comment type="caution">
    <text evidence="8">The sequence shown here is derived from an EMBL/GenBank/DDBJ whole genome shotgun (WGS) entry which is preliminary data.</text>
</comment>
<evidence type="ECO:0000256" key="5">
    <source>
        <dbReference type="ARBA" id="ARBA00023136"/>
    </source>
</evidence>
<proteinExistence type="inferred from homology"/>
<dbReference type="PROSITE" id="PS01309">
    <property type="entry name" value="UPF0057"/>
    <property type="match status" value="1"/>
</dbReference>
<comment type="similarity">
    <text evidence="2">Belongs to the UPF0057 (PMP3) family.</text>
</comment>
<evidence type="ECO:0000256" key="3">
    <source>
        <dbReference type="ARBA" id="ARBA00022692"/>
    </source>
</evidence>
<feature type="signal peptide" evidence="7">
    <location>
        <begin position="1"/>
        <end position="43"/>
    </location>
</feature>
<feature type="transmembrane region" description="Helical" evidence="6">
    <location>
        <begin position="107"/>
        <end position="128"/>
    </location>
</feature>
<dbReference type="Pfam" id="PF01679">
    <property type="entry name" value="Pmp3"/>
    <property type="match status" value="1"/>
</dbReference>
<evidence type="ECO:0000256" key="6">
    <source>
        <dbReference type="SAM" id="Phobius"/>
    </source>
</evidence>
<dbReference type="PANTHER" id="PTHR21659">
    <property type="entry name" value="HYDROPHOBIC PROTEIN RCI2 LOW TEMPERATURE AND SALT RESPONSIVE PROTEIN LTI6 -RELATED"/>
    <property type="match status" value="1"/>
</dbReference>
<keyword evidence="3 6" id="KW-0812">Transmembrane</keyword>
<feature type="chain" id="PRO_5044833657" evidence="7">
    <location>
        <begin position="44"/>
        <end position="134"/>
    </location>
</feature>
<keyword evidence="4 6" id="KW-1133">Transmembrane helix</keyword>
<keyword evidence="5 6" id="KW-0472">Membrane</keyword>
<dbReference type="PANTHER" id="PTHR21659:SF42">
    <property type="entry name" value="UPF0057 MEMBRANE PROTEIN ZK632.10-RELATED"/>
    <property type="match status" value="1"/>
</dbReference>
<keyword evidence="9" id="KW-1185">Reference proteome</keyword>
<dbReference type="InterPro" id="IPR000612">
    <property type="entry name" value="PMP3"/>
</dbReference>
<dbReference type="Proteomes" id="UP001620626">
    <property type="component" value="Unassembled WGS sequence"/>
</dbReference>
<evidence type="ECO:0000256" key="2">
    <source>
        <dbReference type="ARBA" id="ARBA00009530"/>
    </source>
</evidence>
<comment type="subcellular location">
    <subcellularLocation>
        <location evidence="1">Membrane</location>
    </subcellularLocation>
</comment>
<feature type="transmembrane region" description="Helical" evidence="6">
    <location>
        <begin position="76"/>
        <end position="95"/>
    </location>
</feature>
<dbReference type="EMBL" id="JBICBT010001126">
    <property type="protein sequence ID" value="KAL3081925.1"/>
    <property type="molecule type" value="Genomic_DNA"/>
</dbReference>
<evidence type="ECO:0000256" key="1">
    <source>
        <dbReference type="ARBA" id="ARBA00004370"/>
    </source>
</evidence>
<protein>
    <submittedName>
        <fullName evidence="8">Uncharacterized protein</fullName>
    </submittedName>
</protein>
<evidence type="ECO:0000313" key="8">
    <source>
        <dbReference type="EMBL" id="KAL3081925.1"/>
    </source>
</evidence>
<keyword evidence="7" id="KW-0732">Signal</keyword>
<dbReference type="GO" id="GO:0016020">
    <property type="term" value="C:membrane"/>
    <property type="evidence" value="ECO:0007669"/>
    <property type="project" value="UniProtKB-SubCell"/>
</dbReference>
<name>A0ABD2IWB0_9BILA</name>
<evidence type="ECO:0000256" key="7">
    <source>
        <dbReference type="SAM" id="SignalP"/>
    </source>
</evidence>
<sequence length="134" mass="14994">MAFFLFRLSSSDSFLRRSFSPSLRVLLTFSLLLLLSPPNFADAVQKQNEPLPFEMSNQNEVPQLRAKRENHGQSGLSVQALVELLLCFFLPPAAVAIHGGPSFKLHILLNVLLCILGWIPGILHAVWYCFISTN</sequence>
<organism evidence="8 9">
    <name type="scientific">Heterodera trifolii</name>
    <dbReference type="NCBI Taxonomy" id="157864"/>
    <lineage>
        <taxon>Eukaryota</taxon>
        <taxon>Metazoa</taxon>
        <taxon>Ecdysozoa</taxon>
        <taxon>Nematoda</taxon>
        <taxon>Chromadorea</taxon>
        <taxon>Rhabditida</taxon>
        <taxon>Tylenchina</taxon>
        <taxon>Tylenchomorpha</taxon>
        <taxon>Tylenchoidea</taxon>
        <taxon>Heteroderidae</taxon>
        <taxon>Heteroderinae</taxon>
        <taxon>Heterodera</taxon>
    </lineage>
</organism>
<reference evidence="8 9" key="1">
    <citation type="submission" date="2024-10" db="EMBL/GenBank/DDBJ databases">
        <authorList>
            <person name="Kim D."/>
        </authorList>
    </citation>
    <scope>NUCLEOTIDE SEQUENCE [LARGE SCALE GENOMIC DNA]</scope>
    <source>
        <strain evidence="8">BH-2024</strain>
    </source>
</reference>
<gene>
    <name evidence="8" type="ORF">niasHT_037103</name>
</gene>
<accession>A0ABD2IWB0</accession>
<dbReference type="AlphaFoldDB" id="A0ABD2IWB0"/>
<evidence type="ECO:0000256" key="4">
    <source>
        <dbReference type="ARBA" id="ARBA00022989"/>
    </source>
</evidence>